<name>A0ABQ0F5C5_APOSI</name>
<evidence type="ECO:0000259" key="7">
    <source>
        <dbReference type="PROSITE" id="PS51328"/>
    </source>
</evidence>
<comment type="caution">
    <text evidence="8">The sequence shown here is derived from an EMBL/GenBank/DDBJ whole genome shotgun (WGS) entry which is preliminary data.</text>
</comment>
<protein>
    <submittedName>
        <fullName evidence="8">Protein ERGIC-53-like</fullName>
    </submittedName>
</protein>
<evidence type="ECO:0000256" key="3">
    <source>
        <dbReference type="ARBA" id="ARBA00022734"/>
    </source>
</evidence>
<feature type="domain" description="L-type lectin-like" evidence="7">
    <location>
        <begin position="1"/>
        <end position="72"/>
    </location>
</feature>
<keyword evidence="5" id="KW-0472">Membrane</keyword>
<evidence type="ECO:0000256" key="5">
    <source>
        <dbReference type="ARBA" id="ARBA00023136"/>
    </source>
</evidence>
<dbReference type="PROSITE" id="PS51328">
    <property type="entry name" value="L_LECTIN_LIKE"/>
    <property type="match status" value="1"/>
</dbReference>
<dbReference type="EMBL" id="BAAFST010000009">
    <property type="protein sequence ID" value="GAB1294275.1"/>
    <property type="molecule type" value="Genomic_DNA"/>
</dbReference>
<dbReference type="Pfam" id="PF03388">
    <property type="entry name" value="Lectin_leg-like"/>
    <property type="match status" value="1"/>
</dbReference>
<dbReference type="PANTHER" id="PTHR12223:SF31">
    <property type="entry name" value="PROTEIN ERGIC-53-LIKE"/>
    <property type="match status" value="1"/>
</dbReference>
<keyword evidence="1" id="KW-0812">Transmembrane</keyword>
<evidence type="ECO:0000256" key="4">
    <source>
        <dbReference type="ARBA" id="ARBA00022989"/>
    </source>
</evidence>
<sequence length="72" mass="7687">MQMRVTGPGRRGAQGVTMWYTKDRDQVGSVAEGPASWDGVGIYFDSSTSGVQNGPAIRVLASDGHDLQEQFG</sequence>
<evidence type="ECO:0000313" key="8">
    <source>
        <dbReference type="EMBL" id="GAB1294275.1"/>
    </source>
</evidence>
<dbReference type="Gene3D" id="2.60.120.200">
    <property type="match status" value="1"/>
</dbReference>
<keyword evidence="4" id="KW-1133">Transmembrane helix</keyword>
<keyword evidence="9" id="KW-1185">Reference proteome</keyword>
<gene>
    <name evidence="8" type="ORF">APTSU1_000950800</name>
</gene>
<organism evidence="8 9">
    <name type="scientific">Apodemus speciosus</name>
    <name type="common">Large Japanese field mouse</name>
    <dbReference type="NCBI Taxonomy" id="105296"/>
    <lineage>
        <taxon>Eukaryota</taxon>
        <taxon>Metazoa</taxon>
        <taxon>Chordata</taxon>
        <taxon>Craniata</taxon>
        <taxon>Vertebrata</taxon>
        <taxon>Euteleostomi</taxon>
        <taxon>Mammalia</taxon>
        <taxon>Eutheria</taxon>
        <taxon>Euarchontoglires</taxon>
        <taxon>Glires</taxon>
        <taxon>Rodentia</taxon>
        <taxon>Myomorpha</taxon>
        <taxon>Muroidea</taxon>
        <taxon>Muridae</taxon>
        <taxon>Murinae</taxon>
        <taxon>Apodemus</taxon>
    </lineage>
</organism>
<dbReference type="SUPFAM" id="SSF49899">
    <property type="entry name" value="Concanavalin A-like lectins/glucanases"/>
    <property type="match status" value="1"/>
</dbReference>
<dbReference type="Proteomes" id="UP001623349">
    <property type="component" value="Unassembled WGS sequence"/>
</dbReference>
<accession>A0ABQ0F5C5</accession>
<dbReference type="PANTHER" id="PTHR12223">
    <property type="entry name" value="VESICULAR MANNOSE-BINDING LECTIN"/>
    <property type="match status" value="1"/>
</dbReference>
<comment type="subcellular location">
    <subcellularLocation>
        <location evidence="6">Endomembrane system</location>
        <topology evidence="6">Single-pass type I membrane protein</topology>
    </subcellularLocation>
</comment>
<evidence type="ECO:0000256" key="6">
    <source>
        <dbReference type="ARBA" id="ARBA00046288"/>
    </source>
</evidence>
<keyword evidence="2" id="KW-0732">Signal</keyword>
<dbReference type="InterPro" id="IPR051136">
    <property type="entry name" value="Intracellular_Lectin-GPT"/>
</dbReference>
<evidence type="ECO:0000256" key="1">
    <source>
        <dbReference type="ARBA" id="ARBA00022692"/>
    </source>
</evidence>
<proteinExistence type="predicted"/>
<evidence type="ECO:0000313" key="9">
    <source>
        <dbReference type="Proteomes" id="UP001623349"/>
    </source>
</evidence>
<evidence type="ECO:0000256" key="2">
    <source>
        <dbReference type="ARBA" id="ARBA00022729"/>
    </source>
</evidence>
<dbReference type="InterPro" id="IPR005052">
    <property type="entry name" value="Lectin_leg"/>
</dbReference>
<reference evidence="8 9" key="1">
    <citation type="submission" date="2024-08" db="EMBL/GenBank/DDBJ databases">
        <title>The draft genome of Apodemus speciosus.</title>
        <authorList>
            <person name="Nabeshima K."/>
            <person name="Suzuki S."/>
            <person name="Onuma M."/>
        </authorList>
    </citation>
    <scope>NUCLEOTIDE SEQUENCE [LARGE SCALE GENOMIC DNA]</scope>
    <source>
        <strain evidence="8">IB14-021</strain>
    </source>
</reference>
<keyword evidence="3" id="KW-0430">Lectin</keyword>
<dbReference type="InterPro" id="IPR013320">
    <property type="entry name" value="ConA-like_dom_sf"/>
</dbReference>